<dbReference type="Proteomes" id="UP001476807">
    <property type="component" value="Unassembled WGS sequence"/>
</dbReference>
<dbReference type="RefSeq" id="WP_350411164.1">
    <property type="nucleotide sequence ID" value="NZ_JBEOKT010000003.1"/>
</dbReference>
<gene>
    <name evidence="1" type="ORF">ABS362_04685</name>
</gene>
<accession>A0ABV1RR22</accession>
<reference evidence="1 2" key="1">
    <citation type="submission" date="2024-06" db="EMBL/GenBank/DDBJ databases">
        <title>Pontibacter populi HYL7-15.</title>
        <authorList>
            <person name="Kim M.K."/>
        </authorList>
    </citation>
    <scope>NUCLEOTIDE SEQUENCE [LARGE SCALE GENOMIC DNA]</scope>
    <source>
        <strain evidence="1 2">HYL7-15</strain>
    </source>
</reference>
<sequence>MTFTGIDNQTVELEITNYQYPDISDGDWDGNWLNIYLNVKSKVGHWQTVDPSLTTWEVRTLINWFEDLSRNIKPDYINQEFTEPNLSFELLNSFDSPKKKIRIKFDLESRPQSATDDKEYFVDIVADNIELRRISADLKNELDKYPERKPVKNSTLPKAGRTWWQKLFSSE</sequence>
<keyword evidence="2" id="KW-1185">Reference proteome</keyword>
<comment type="caution">
    <text evidence="1">The sequence shown here is derived from an EMBL/GenBank/DDBJ whole genome shotgun (WGS) entry which is preliminary data.</text>
</comment>
<evidence type="ECO:0008006" key="3">
    <source>
        <dbReference type="Google" id="ProtNLM"/>
    </source>
</evidence>
<protein>
    <recommendedName>
        <fullName evidence="3">DUF695 domain-containing protein</fullName>
    </recommendedName>
</protein>
<evidence type="ECO:0000313" key="2">
    <source>
        <dbReference type="Proteomes" id="UP001476807"/>
    </source>
</evidence>
<dbReference type="Pfam" id="PF24716">
    <property type="entry name" value="WapI"/>
    <property type="match status" value="1"/>
</dbReference>
<dbReference type="EMBL" id="JBEOKT010000003">
    <property type="protein sequence ID" value="MER2996829.1"/>
    <property type="molecule type" value="Genomic_DNA"/>
</dbReference>
<evidence type="ECO:0000313" key="1">
    <source>
        <dbReference type="EMBL" id="MER2996829.1"/>
    </source>
</evidence>
<name>A0ABV1RR22_9BACT</name>
<proteinExistence type="predicted"/>
<organism evidence="1 2">
    <name type="scientific">Pontibacter populi</name>
    <dbReference type="NCBI Taxonomy" id="890055"/>
    <lineage>
        <taxon>Bacteria</taxon>
        <taxon>Pseudomonadati</taxon>
        <taxon>Bacteroidota</taxon>
        <taxon>Cytophagia</taxon>
        <taxon>Cytophagales</taxon>
        <taxon>Hymenobacteraceae</taxon>
        <taxon>Pontibacter</taxon>
    </lineage>
</organism>
<dbReference type="InterPro" id="IPR056510">
    <property type="entry name" value="WapI"/>
</dbReference>